<keyword evidence="3" id="KW-1185">Reference proteome</keyword>
<dbReference type="ExpressionAtlas" id="A0A0Q3ENW3">
    <property type="expression patterns" value="baseline"/>
</dbReference>
<name>A0A0Q3ENW3_BRADI</name>
<dbReference type="Gramene" id="KQJ87948">
    <property type="protein sequence ID" value="KQJ87948"/>
    <property type="gene ID" value="BRADI_4g14540v3"/>
</dbReference>
<dbReference type="EMBL" id="CM000883">
    <property type="protein sequence ID" value="KQJ87948.2"/>
    <property type="molecule type" value="Genomic_DNA"/>
</dbReference>
<protein>
    <recommendedName>
        <fullName evidence="4">DUF629 domain-containing protein</fullName>
    </recommendedName>
</protein>
<dbReference type="Proteomes" id="UP000008810">
    <property type="component" value="Chromosome 4"/>
</dbReference>
<dbReference type="PANTHER" id="PTHR34465:SF3">
    <property type="entry name" value="OS09G0547900 PROTEIN"/>
    <property type="match status" value="1"/>
</dbReference>
<sequence>MVKAEAALRKEAEEVRFLEKEGHYELALERVDELAARHAGSALVLHLAGRTHHAAASRASAASDKVAATHHAAAAERYLAEAKRLVPNCVGISALLARVLLERGELGEADKEAIRAIHIRNPTDPADNNVVYTLNARGKNQRVERCWESACDVLRSIVASSIREVLDLDTDQSEGMTLAVEKATELANRCPYSALCFVLGFYEAAFCECFRAFSLGQPADPKLEDVPTGSINGGVYDDRLSSIYQDLSRLENRLLLVAKVHWCLMTSEKQDRFLSLPDACSLLEHMYSKHPAQKVLRSVLDPKLSVDTSVDDNSLDEISVCKDSEDHYLFQFNKTDNIFDCLFSSTPSITEAKSFAEIQEEKCKEGKEILQKLK</sequence>
<dbReference type="Gene3D" id="1.25.40.10">
    <property type="entry name" value="Tetratricopeptide repeat domain"/>
    <property type="match status" value="1"/>
</dbReference>
<proteinExistence type="predicted"/>
<accession>A0A0Q3ENW3</accession>
<reference evidence="1" key="2">
    <citation type="submission" date="2017-06" db="EMBL/GenBank/DDBJ databases">
        <title>WGS assembly of Brachypodium distachyon.</title>
        <authorList>
            <consortium name="The International Brachypodium Initiative"/>
            <person name="Lucas S."/>
            <person name="Harmon-Smith M."/>
            <person name="Lail K."/>
            <person name="Tice H."/>
            <person name="Grimwood J."/>
            <person name="Bruce D."/>
            <person name="Barry K."/>
            <person name="Shu S."/>
            <person name="Lindquist E."/>
            <person name="Wang M."/>
            <person name="Pitluck S."/>
            <person name="Vogel J.P."/>
            <person name="Garvin D.F."/>
            <person name="Mockler T.C."/>
            <person name="Schmutz J."/>
            <person name="Rokhsar D."/>
            <person name="Bevan M.W."/>
        </authorList>
    </citation>
    <scope>NUCLEOTIDE SEQUENCE</scope>
    <source>
        <strain evidence="1">Bd21</strain>
    </source>
</reference>
<evidence type="ECO:0000313" key="1">
    <source>
        <dbReference type="EMBL" id="KQJ87948.2"/>
    </source>
</evidence>
<dbReference type="InterPro" id="IPR011990">
    <property type="entry name" value="TPR-like_helical_dom_sf"/>
</dbReference>
<evidence type="ECO:0000313" key="3">
    <source>
        <dbReference type="Proteomes" id="UP000008810"/>
    </source>
</evidence>
<organism evidence="1">
    <name type="scientific">Brachypodium distachyon</name>
    <name type="common">Purple false brome</name>
    <name type="synonym">Trachynia distachya</name>
    <dbReference type="NCBI Taxonomy" id="15368"/>
    <lineage>
        <taxon>Eukaryota</taxon>
        <taxon>Viridiplantae</taxon>
        <taxon>Streptophyta</taxon>
        <taxon>Embryophyta</taxon>
        <taxon>Tracheophyta</taxon>
        <taxon>Spermatophyta</taxon>
        <taxon>Magnoliopsida</taxon>
        <taxon>Liliopsida</taxon>
        <taxon>Poales</taxon>
        <taxon>Poaceae</taxon>
        <taxon>BOP clade</taxon>
        <taxon>Pooideae</taxon>
        <taxon>Stipodae</taxon>
        <taxon>Brachypodieae</taxon>
        <taxon>Brachypodium</taxon>
    </lineage>
</organism>
<dbReference type="InParanoid" id="A0A0Q3ENW3"/>
<gene>
    <name evidence="1" type="ORF">BRADI_4g14540v3</name>
</gene>
<dbReference type="AlphaFoldDB" id="A0A0Q3ENW3"/>
<evidence type="ECO:0008006" key="4">
    <source>
        <dbReference type="Google" id="ProtNLM"/>
    </source>
</evidence>
<reference evidence="1 2" key="1">
    <citation type="journal article" date="2010" name="Nature">
        <title>Genome sequencing and analysis of the model grass Brachypodium distachyon.</title>
        <authorList>
            <consortium name="International Brachypodium Initiative"/>
        </authorList>
    </citation>
    <scope>NUCLEOTIDE SEQUENCE [LARGE SCALE GENOMIC DNA]</scope>
    <source>
        <strain evidence="1 2">Bd21</strain>
    </source>
</reference>
<dbReference type="EnsemblPlants" id="KQJ87948">
    <property type="protein sequence ID" value="KQJ87948"/>
    <property type="gene ID" value="BRADI_4g14540v3"/>
</dbReference>
<reference evidence="2" key="3">
    <citation type="submission" date="2018-08" db="UniProtKB">
        <authorList>
            <consortium name="EnsemblPlants"/>
        </authorList>
    </citation>
    <scope>IDENTIFICATION</scope>
    <source>
        <strain evidence="2">cv. Bd21</strain>
    </source>
</reference>
<dbReference type="PANTHER" id="PTHR34465">
    <property type="entry name" value="CARBOXYL-TERMINAL HYDROLASE-LIKE PROTEIN, PUTATIVE (DUF627 AND DUF629)-RELATED"/>
    <property type="match status" value="1"/>
</dbReference>
<evidence type="ECO:0000313" key="2">
    <source>
        <dbReference type="EnsemblPlants" id="KQJ87948"/>
    </source>
</evidence>